<feature type="transmembrane region" description="Helical" evidence="5">
    <location>
        <begin position="90"/>
        <end position="109"/>
    </location>
</feature>
<sequence>MKDVFKPLDEKKFSFFHVKSLLTTGMGVFTDGYDLSSIGIVLLLVLSEFGITTKSPDYVSLTAAISGSALAGAAVGAILFGFLSNMGRKTFYGVDVALMTVGALLQAFVTDPTQLIIVRFLLGLGVGADYVLSPMIMAEHSNAKDRGKIIALGFGLFWGFGATLAAVVYLALQAAGVPSYLIWRIVLAAGAVPAASVIYLRRKIPETARFLGRIKGDAEKLKGVIREVTGENVSVDPEIKDKTSALYYIKRNWSVFLSACLLWFLFDIVAYSGILFGPSLIAQSLGINSGVFQLLIEGAFTVPGGIIALSLIDRVGRKPLQVIGFVGMALSLLSFSLYKNMAGLAFSPMIAFALYGLQNLASQAGPGSVSASGILGVELAPTKVRGTIQSLTVASGRIGATLTSFVFPSLFHQYGEAFAIYFLAGIAAIAAILTFAVIPETKGKSLENSSREIDLVQT</sequence>
<dbReference type="PATRIC" id="fig|1006006.8.peg.1330"/>
<gene>
    <name evidence="7" type="ordered locus">Mcup_1337</name>
</gene>
<dbReference type="InterPro" id="IPR005829">
    <property type="entry name" value="Sugar_transporter_CS"/>
</dbReference>
<dbReference type="SUPFAM" id="SSF103473">
    <property type="entry name" value="MFS general substrate transporter"/>
    <property type="match status" value="1"/>
</dbReference>
<feature type="transmembrane region" description="Helical" evidence="5">
    <location>
        <begin position="294"/>
        <end position="312"/>
    </location>
</feature>
<feature type="transmembrane region" description="Helical" evidence="5">
    <location>
        <begin position="319"/>
        <end position="338"/>
    </location>
</feature>
<dbReference type="PANTHER" id="PTHR23508">
    <property type="entry name" value="CARBOXYLIC ACID TRANSPORTER PROTEIN HOMOLOG"/>
    <property type="match status" value="1"/>
</dbReference>
<dbReference type="RefSeq" id="WP_013737938.1">
    <property type="nucleotide sequence ID" value="NC_015435.1"/>
</dbReference>
<keyword evidence="8" id="KW-1185">Reference proteome</keyword>
<feature type="domain" description="Major facilitator superfamily (MFS) profile" evidence="6">
    <location>
        <begin position="20"/>
        <end position="442"/>
    </location>
</feature>
<feature type="transmembrane region" description="Helical" evidence="5">
    <location>
        <begin position="115"/>
        <end position="137"/>
    </location>
</feature>
<protein>
    <submittedName>
        <fullName evidence="7">General substrate transporter</fullName>
    </submittedName>
</protein>
<dbReference type="PRINTS" id="PR00171">
    <property type="entry name" value="SUGRTRNSPORT"/>
</dbReference>
<evidence type="ECO:0000256" key="2">
    <source>
        <dbReference type="ARBA" id="ARBA00022692"/>
    </source>
</evidence>
<keyword evidence="3 5" id="KW-1133">Transmembrane helix</keyword>
<feature type="transmembrane region" description="Helical" evidence="5">
    <location>
        <begin position="149"/>
        <end position="175"/>
    </location>
</feature>
<dbReference type="InterPro" id="IPR020846">
    <property type="entry name" value="MFS_dom"/>
</dbReference>
<dbReference type="PANTHER" id="PTHR23508:SF10">
    <property type="entry name" value="CARBOXYLIC ACID TRANSPORTER PROTEIN HOMOLOG"/>
    <property type="match status" value="1"/>
</dbReference>
<keyword evidence="2 5" id="KW-0812">Transmembrane</keyword>
<dbReference type="HOGENOM" id="CLU_001265_46_14_2"/>
<dbReference type="Proteomes" id="UP000007812">
    <property type="component" value="Chromosome"/>
</dbReference>
<dbReference type="GO" id="GO:0005886">
    <property type="term" value="C:plasma membrane"/>
    <property type="evidence" value="ECO:0007669"/>
    <property type="project" value="TreeGrafter"/>
</dbReference>
<evidence type="ECO:0000256" key="1">
    <source>
        <dbReference type="ARBA" id="ARBA00004141"/>
    </source>
</evidence>
<dbReference type="AlphaFoldDB" id="F4FY67"/>
<dbReference type="OrthoDB" id="117970at2157"/>
<dbReference type="InterPro" id="IPR005828">
    <property type="entry name" value="MFS_sugar_transport-like"/>
</dbReference>
<name>F4FY67_METCR</name>
<comment type="subcellular location">
    <subcellularLocation>
        <location evidence="1">Membrane</location>
        <topology evidence="1">Multi-pass membrane protein</topology>
    </subcellularLocation>
</comment>
<dbReference type="Gene3D" id="1.20.1250.20">
    <property type="entry name" value="MFS general substrate transporter like domains"/>
    <property type="match status" value="1"/>
</dbReference>
<feature type="transmembrane region" description="Helical" evidence="5">
    <location>
        <begin position="253"/>
        <end position="274"/>
    </location>
</feature>
<reference evidence="7 8" key="1">
    <citation type="journal article" date="2011" name="J. Bacteriol.">
        <title>Complete genome sequence of Metallosphaera cuprina, a metal sulfide-oxidizing archaeon from a hot spring.</title>
        <authorList>
            <person name="Liu L.J."/>
            <person name="You X.Y."/>
            <person name="Zheng H."/>
            <person name="Wang S."/>
            <person name="Jiang C.Y."/>
            <person name="Liu S.J."/>
        </authorList>
    </citation>
    <scope>NUCLEOTIDE SEQUENCE [LARGE SCALE GENOMIC DNA]</scope>
    <source>
        <strain evidence="7 8">Ar-4</strain>
    </source>
</reference>
<feature type="transmembrane region" description="Helical" evidence="5">
    <location>
        <begin position="21"/>
        <end position="46"/>
    </location>
</feature>
<accession>F4FY67</accession>
<dbReference type="GO" id="GO:0046943">
    <property type="term" value="F:carboxylic acid transmembrane transporter activity"/>
    <property type="evidence" value="ECO:0007669"/>
    <property type="project" value="TreeGrafter"/>
</dbReference>
<evidence type="ECO:0000256" key="4">
    <source>
        <dbReference type="ARBA" id="ARBA00023136"/>
    </source>
</evidence>
<dbReference type="InterPro" id="IPR036259">
    <property type="entry name" value="MFS_trans_sf"/>
</dbReference>
<evidence type="ECO:0000313" key="7">
    <source>
        <dbReference type="EMBL" id="AEB95440.1"/>
    </source>
</evidence>
<dbReference type="GeneID" id="10493526"/>
<dbReference type="eggNOG" id="arCOG02689">
    <property type="taxonomic scope" value="Archaea"/>
</dbReference>
<evidence type="ECO:0000259" key="6">
    <source>
        <dbReference type="PROSITE" id="PS50850"/>
    </source>
</evidence>
<dbReference type="EMBL" id="CP002656">
    <property type="protein sequence ID" value="AEB95440.1"/>
    <property type="molecule type" value="Genomic_DNA"/>
</dbReference>
<dbReference type="STRING" id="1006006.Mcup_1337"/>
<feature type="transmembrane region" description="Helical" evidence="5">
    <location>
        <begin position="181"/>
        <end position="200"/>
    </location>
</feature>
<evidence type="ECO:0000313" key="8">
    <source>
        <dbReference type="Proteomes" id="UP000007812"/>
    </source>
</evidence>
<dbReference type="PROSITE" id="PS50850">
    <property type="entry name" value="MFS"/>
    <property type="match status" value="1"/>
</dbReference>
<dbReference type="PROSITE" id="PS00217">
    <property type="entry name" value="SUGAR_TRANSPORT_2"/>
    <property type="match status" value="1"/>
</dbReference>
<dbReference type="Pfam" id="PF00083">
    <property type="entry name" value="Sugar_tr"/>
    <property type="match status" value="1"/>
</dbReference>
<evidence type="ECO:0000256" key="5">
    <source>
        <dbReference type="SAM" id="Phobius"/>
    </source>
</evidence>
<organism evidence="7 8">
    <name type="scientific">Metallosphaera cuprina (strain Ar-4)</name>
    <dbReference type="NCBI Taxonomy" id="1006006"/>
    <lineage>
        <taxon>Archaea</taxon>
        <taxon>Thermoproteota</taxon>
        <taxon>Thermoprotei</taxon>
        <taxon>Sulfolobales</taxon>
        <taxon>Sulfolobaceae</taxon>
        <taxon>Metallosphaera</taxon>
    </lineage>
</organism>
<feature type="transmembrane region" description="Helical" evidence="5">
    <location>
        <begin position="418"/>
        <end position="438"/>
    </location>
</feature>
<feature type="transmembrane region" description="Helical" evidence="5">
    <location>
        <begin position="58"/>
        <end position="83"/>
    </location>
</feature>
<keyword evidence="4 5" id="KW-0472">Membrane</keyword>
<dbReference type="KEGG" id="mcn:Mcup_1337"/>
<dbReference type="InterPro" id="IPR003663">
    <property type="entry name" value="Sugar/inositol_transpt"/>
</dbReference>
<evidence type="ECO:0000256" key="3">
    <source>
        <dbReference type="ARBA" id="ARBA00022989"/>
    </source>
</evidence>
<proteinExistence type="predicted"/>